<dbReference type="CDD" id="cd00167">
    <property type="entry name" value="SANT"/>
    <property type="match status" value="1"/>
</dbReference>
<evidence type="ECO:0000259" key="2">
    <source>
        <dbReference type="PROSITE" id="PS50090"/>
    </source>
</evidence>
<dbReference type="SMART" id="SM00717">
    <property type="entry name" value="SANT"/>
    <property type="match status" value="1"/>
</dbReference>
<feature type="region of interest" description="Disordered" evidence="1">
    <location>
        <begin position="425"/>
        <end position="653"/>
    </location>
</feature>
<feature type="compositionally biased region" description="Polar residues" evidence="1">
    <location>
        <begin position="245"/>
        <end position="257"/>
    </location>
</feature>
<dbReference type="Proteomes" id="UP000799776">
    <property type="component" value="Unassembled WGS sequence"/>
</dbReference>
<dbReference type="PANTHER" id="PTHR15992:SF5">
    <property type="entry name" value="HOLLIDAY JUNCTION RECOGNITION PROTEIN"/>
    <property type="match status" value="1"/>
</dbReference>
<dbReference type="PROSITE" id="PS50090">
    <property type="entry name" value="MYB_LIKE"/>
    <property type="match status" value="1"/>
</dbReference>
<dbReference type="GO" id="GO:0005634">
    <property type="term" value="C:nucleus"/>
    <property type="evidence" value="ECO:0007669"/>
    <property type="project" value="InterPro"/>
</dbReference>
<feature type="region of interest" description="Disordered" evidence="1">
    <location>
        <begin position="208"/>
        <end position="311"/>
    </location>
</feature>
<dbReference type="PROSITE" id="PS51294">
    <property type="entry name" value="HTH_MYB"/>
    <property type="match status" value="1"/>
</dbReference>
<gene>
    <name evidence="4" type="ORF">K490DRAFT_64843</name>
</gene>
<dbReference type="InterPro" id="IPR009057">
    <property type="entry name" value="Homeodomain-like_sf"/>
</dbReference>
<accession>A0A9P4LZJ4</accession>
<name>A0A9P4LZJ4_9PEZI</name>
<dbReference type="AlphaFoldDB" id="A0A9P4LZJ4"/>
<comment type="caution">
    <text evidence="4">The sequence shown here is derived from an EMBL/GenBank/DDBJ whole genome shotgun (WGS) entry which is preliminary data.</text>
</comment>
<feature type="compositionally biased region" description="Low complexity" evidence="1">
    <location>
        <begin position="523"/>
        <end position="538"/>
    </location>
</feature>
<feature type="compositionally biased region" description="Polar residues" evidence="1">
    <location>
        <begin position="583"/>
        <end position="597"/>
    </location>
</feature>
<protein>
    <recommendedName>
        <fullName evidence="6">Myb-like domain-containing protein</fullName>
    </recommendedName>
</protein>
<feature type="region of interest" description="Disordered" evidence="1">
    <location>
        <begin position="691"/>
        <end position="836"/>
    </location>
</feature>
<feature type="compositionally biased region" description="Polar residues" evidence="1">
    <location>
        <begin position="434"/>
        <end position="457"/>
    </location>
</feature>
<dbReference type="GO" id="GO:0046982">
    <property type="term" value="F:protein heterodimerization activity"/>
    <property type="evidence" value="ECO:0007669"/>
    <property type="project" value="InterPro"/>
</dbReference>
<dbReference type="PANTHER" id="PTHR15992">
    <property type="entry name" value="HOLLIDAY JUNCTION RECOGNITION PROTEIN"/>
    <property type="match status" value="1"/>
</dbReference>
<dbReference type="OrthoDB" id="2420608at2759"/>
<dbReference type="GO" id="GO:0042393">
    <property type="term" value="F:histone binding"/>
    <property type="evidence" value="ECO:0007669"/>
    <property type="project" value="InterPro"/>
</dbReference>
<dbReference type="Pfam" id="PF10384">
    <property type="entry name" value="Scm3"/>
    <property type="match status" value="1"/>
</dbReference>
<evidence type="ECO:0000256" key="1">
    <source>
        <dbReference type="SAM" id="MobiDB-lite"/>
    </source>
</evidence>
<organism evidence="4 5">
    <name type="scientific">Saccharata proteae CBS 121410</name>
    <dbReference type="NCBI Taxonomy" id="1314787"/>
    <lineage>
        <taxon>Eukaryota</taxon>
        <taxon>Fungi</taxon>
        <taxon>Dikarya</taxon>
        <taxon>Ascomycota</taxon>
        <taxon>Pezizomycotina</taxon>
        <taxon>Dothideomycetes</taxon>
        <taxon>Dothideomycetes incertae sedis</taxon>
        <taxon>Botryosphaeriales</taxon>
        <taxon>Saccharataceae</taxon>
        <taxon>Saccharata</taxon>
    </lineage>
</organism>
<dbReference type="InterPro" id="IPR017930">
    <property type="entry name" value="Myb_dom"/>
</dbReference>
<evidence type="ECO:0008006" key="6">
    <source>
        <dbReference type="Google" id="ProtNLM"/>
    </source>
</evidence>
<dbReference type="EMBL" id="ML978717">
    <property type="protein sequence ID" value="KAF2088171.1"/>
    <property type="molecule type" value="Genomic_DNA"/>
</dbReference>
<proteinExistence type="predicted"/>
<feature type="domain" description="HTH myb-type" evidence="3">
    <location>
        <begin position="368"/>
        <end position="422"/>
    </location>
</feature>
<dbReference type="SUPFAM" id="SSF46689">
    <property type="entry name" value="Homeodomain-like"/>
    <property type="match status" value="1"/>
</dbReference>
<feature type="domain" description="Myb-like" evidence="2">
    <location>
        <begin position="377"/>
        <end position="418"/>
    </location>
</feature>
<feature type="region of interest" description="Disordered" evidence="1">
    <location>
        <begin position="849"/>
        <end position="918"/>
    </location>
</feature>
<sequence>MYRTTPFLPPETEYDDIDKLNQDRHANDMRLKSTFESIFAKYERDFTDIGDEIDLETGKVVVDNGHLRDMEDEGDTGESQAAQFLRAYTEEMSDAEDGDEEVSGSGSEADPEGDKDEVRQTQSATDEGANDDELAMESAAENNSQTLLPPASKPEQLQSIASLPTTAAPMAPPPQPANTDVAAMAAMLQSSMQSFKQQMMSEFAQLMQQNRQNDSKDDVWRAPPLPVVPRAVRPTSQLPGFGDRMSQTPGPSRSIWATPTAGRPLGSKNRAHSVRPRQVSSNSRSGHETPYRSLGSSARRAPGGVLNAPKLFPGSHRYDAVNTAPDEDQALRELDDAVDSDEDPIVAMTTSADRVTLTPNSKRSISGQQNIKKGLLYTQEDDEQIIRLREEEGTDWHKIAALLGRPKKSVTNRYYNRLSIRARPRSPIREQEMPVTSLSPSQGTRASISTSGIQPNGQPLKRESPPPESGNAADAPDEVGDRALHPSVESDPPSADKPQVLFVPDSQTGDEQLSSSNPASSFQQDTTVTRDQVTRMQTELQEPQASVEGHEIVIQVENGPEQENLEDPDEVASAQSKKRKNLHQTSASEDSEISLSTEAKRRRMLPASKDLDAVVNAVNRQDEVQDDSRSSKQKSPRVVIPARKRSRSIEEVTNHTDAEGILFKHPEPEHQDCTAAPWVRQRRANGKFLGKSSKYFRGHHEPRAKAVTGAVSETVEEDDSVHKPTTGPTPSHPPIPSVVTRNAPTSMPPPPPPPHTSKAKPKFGAIAPPTIETPGSAQKQDRTSTPTAKPVPLTPSTPASGAKAIDFMLPPSTPGIRASTPKPTVTNPILGKLRPGTLLFNSPLSAIKSSTRRRTTMQTRASLDAIPFPDELEKSSPAVVHRSSSRAPSRRSTPSNKPAAGSAQKNVHSGRKLKPGQTTISQIVKSDSDGEDDPLSFTKYLF</sequence>
<dbReference type="InterPro" id="IPR001005">
    <property type="entry name" value="SANT/Myb"/>
</dbReference>
<dbReference type="InterPro" id="IPR018465">
    <property type="entry name" value="Scm3/HJURP"/>
</dbReference>
<feature type="compositionally biased region" description="Acidic residues" evidence="1">
    <location>
        <begin position="91"/>
        <end position="102"/>
    </location>
</feature>
<evidence type="ECO:0000259" key="3">
    <source>
        <dbReference type="PROSITE" id="PS51294"/>
    </source>
</evidence>
<feature type="compositionally biased region" description="Low complexity" evidence="1">
    <location>
        <begin position="885"/>
        <end position="895"/>
    </location>
</feature>
<evidence type="ECO:0000313" key="5">
    <source>
        <dbReference type="Proteomes" id="UP000799776"/>
    </source>
</evidence>
<reference evidence="4" key="1">
    <citation type="journal article" date="2020" name="Stud. Mycol.">
        <title>101 Dothideomycetes genomes: a test case for predicting lifestyles and emergence of pathogens.</title>
        <authorList>
            <person name="Haridas S."/>
            <person name="Albert R."/>
            <person name="Binder M."/>
            <person name="Bloem J."/>
            <person name="Labutti K."/>
            <person name="Salamov A."/>
            <person name="Andreopoulos B."/>
            <person name="Baker S."/>
            <person name="Barry K."/>
            <person name="Bills G."/>
            <person name="Bluhm B."/>
            <person name="Cannon C."/>
            <person name="Castanera R."/>
            <person name="Culley D."/>
            <person name="Daum C."/>
            <person name="Ezra D."/>
            <person name="Gonzalez J."/>
            <person name="Henrissat B."/>
            <person name="Kuo A."/>
            <person name="Liang C."/>
            <person name="Lipzen A."/>
            <person name="Lutzoni F."/>
            <person name="Magnuson J."/>
            <person name="Mondo S."/>
            <person name="Nolan M."/>
            <person name="Ohm R."/>
            <person name="Pangilinan J."/>
            <person name="Park H.-J."/>
            <person name="Ramirez L."/>
            <person name="Alfaro M."/>
            <person name="Sun H."/>
            <person name="Tritt A."/>
            <person name="Yoshinaga Y."/>
            <person name="Zwiers L.-H."/>
            <person name="Turgeon B."/>
            <person name="Goodwin S."/>
            <person name="Spatafora J."/>
            <person name="Crous P."/>
            <person name="Grigoriev I."/>
        </authorList>
    </citation>
    <scope>NUCLEOTIDE SEQUENCE</scope>
    <source>
        <strain evidence="4">CBS 121410</strain>
    </source>
</reference>
<dbReference type="InterPro" id="IPR009072">
    <property type="entry name" value="Histone-fold"/>
</dbReference>
<dbReference type="Gene3D" id="1.10.10.60">
    <property type="entry name" value="Homeodomain-like"/>
    <property type="match status" value="1"/>
</dbReference>
<feature type="region of interest" description="Disordered" evidence="1">
    <location>
        <begin position="65"/>
        <end position="178"/>
    </location>
</feature>
<keyword evidence="5" id="KW-1185">Reference proteome</keyword>
<evidence type="ECO:0000313" key="4">
    <source>
        <dbReference type="EMBL" id="KAF2088171.1"/>
    </source>
</evidence>
<dbReference type="Pfam" id="PF00249">
    <property type="entry name" value="Myb_DNA-binding"/>
    <property type="match status" value="1"/>
</dbReference>
<feature type="compositionally biased region" description="Pro residues" evidence="1">
    <location>
        <begin position="746"/>
        <end position="755"/>
    </location>
</feature>
<feature type="compositionally biased region" description="Polar residues" evidence="1">
    <location>
        <begin position="773"/>
        <end position="787"/>
    </location>
</feature>
<feature type="compositionally biased region" description="Polar residues" evidence="1">
    <location>
        <begin position="505"/>
        <end position="522"/>
    </location>
</feature>
<dbReference type="Gene3D" id="1.10.20.10">
    <property type="entry name" value="Histone, subunit A"/>
    <property type="match status" value="1"/>
</dbReference>
<feature type="compositionally biased region" description="Basic and acidic residues" evidence="1">
    <location>
        <begin position="620"/>
        <end position="630"/>
    </location>
</feature>